<comment type="caution">
    <text evidence="2">The sequence shown here is derived from an EMBL/GenBank/DDBJ whole genome shotgun (WGS) entry which is preliminary data.</text>
</comment>
<sequence length="89" mass="9582">MDTGEVVRRRIGGAETPTTAVVTAIADVRGVETADVTPLHDSVDPDALNGLFESTSRRSRAGTVTFDHDGHRIELSFDDRMTVEVAALE</sequence>
<keyword evidence="3" id="KW-1185">Reference proteome</keyword>
<proteinExistence type="predicted"/>
<evidence type="ECO:0000313" key="3">
    <source>
        <dbReference type="Proteomes" id="UP001595925"/>
    </source>
</evidence>
<dbReference type="RefSeq" id="WP_224827101.1">
    <property type="nucleotide sequence ID" value="NZ_JAIVEF010000001.1"/>
</dbReference>
<accession>A0ABD5QEP1</accession>
<reference evidence="2 3" key="1">
    <citation type="journal article" date="2019" name="Int. J. Syst. Evol. Microbiol.">
        <title>The Global Catalogue of Microorganisms (GCM) 10K type strain sequencing project: providing services to taxonomists for standard genome sequencing and annotation.</title>
        <authorList>
            <consortium name="The Broad Institute Genomics Platform"/>
            <consortium name="The Broad Institute Genome Sequencing Center for Infectious Disease"/>
            <person name="Wu L."/>
            <person name="Ma J."/>
        </authorList>
    </citation>
    <scope>NUCLEOTIDE SEQUENCE [LARGE SCALE GENOMIC DNA]</scope>
    <source>
        <strain evidence="2 3">CGMCC 1.15824</strain>
    </source>
</reference>
<dbReference type="AlphaFoldDB" id="A0ABD5QEP1"/>
<dbReference type="InterPro" id="IPR040624">
    <property type="entry name" value="HalOD1"/>
</dbReference>
<evidence type="ECO:0000313" key="2">
    <source>
        <dbReference type="EMBL" id="MFC4988246.1"/>
    </source>
</evidence>
<evidence type="ECO:0000259" key="1">
    <source>
        <dbReference type="Pfam" id="PF18545"/>
    </source>
</evidence>
<dbReference type="Proteomes" id="UP001595925">
    <property type="component" value="Unassembled WGS sequence"/>
</dbReference>
<dbReference type="EMBL" id="JBHSJG010000036">
    <property type="protein sequence ID" value="MFC4988246.1"/>
    <property type="molecule type" value="Genomic_DNA"/>
</dbReference>
<organism evidence="2 3">
    <name type="scientific">Saliphagus infecundisoli</name>
    <dbReference type="NCBI Taxonomy" id="1849069"/>
    <lineage>
        <taxon>Archaea</taxon>
        <taxon>Methanobacteriati</taxon>
        <taxon>Methanobacteriota</taxon>
        <taxon>Stenosarchaea group</taxon>
        <taxon>Halobacteria</taxon>
        <taxon>Halobacteriales</taxon>
        <taxon>Natrialbaceae</taxon>
        <taxon>Saliphagus</taxon>
    </lineage>
</organism>
<gene>
    <name evidence="2" type="ORF">ACFPFO_10855</name>
</gene>
<protein>
    <submittedName>
        <fullName evidence="2">HalOD1 output domain-containing protein</fullName>
    </submittedName>
</protein>
<dbReference type="Pfam" id="PF18545">
    <property type="entry name" value="HalOD1"/>
    <property type="match status" value="1"/>
</dbReference>
<name>A0ABD5QEP1_9EURY</name>
<feature type="domain" description="Halobacterial output" evidence="1">
    <location>
        <begin position="14"/>
        <end position="84"/>
    </location>
</feature>